<dbReference type="Gene3D" id="3.30.420.10">
    <property type="entry name" value="Ribonuclease H-like superfamily/Ribonuclease H"/>
    <property type="match status" value="1"/>
</dbReference>
<keyword evidence="4" id="KW-1185">Reference proteome</keyword>
<proteinExistence type="predicted"/>
<protein>
    <submittedName>
        <fullName evidence="3">Transposase</fullName>
    </submittedName>
</protein>
<accession>A0A5S4YBI5</accession>
<comment type="caution">
    <text evidence="3">The sequence shown here is derived from an EMBL/GenBank/DDBJ whole genome shotgun (WGS) entry which is preliminary data.</text>
</comment>
<dbReference type="GO" id="GO:0015074">
    <property type="term" value="P:DNA integration"/>
    <property type="evidence" value="ECO:0007669"/>
    <property type="project" value="InterPro"/>
</dbReference>
<dbReference type="SUPFAM" id="SSF53098">
    <property type="entry name" value="Ribonuclease H-like"/>
    <property type="match status" value="1"/>
</dbReference>
<dbReference type="EMBL" id="VSTH01000263">
    <property type="protein sequence ID" value="TYO60867.1"/>
    <property type="molecule type" value="Genomic_DNA"/>
</dbReference>
<dbReference type="Pfam" id="PF13683">
    <property type="entry name" value="rve_3"/>
    <property type="match status" value="1"/>
</dbReference>
<dbReference type="AlphaFoldDB" id="A0A5S4YBI5"/>
<dbReference type="PANTHER" id="PTHR46889:SF4">
    <property type="entry name" value="TRANSPOSASE INSO FOR INSERTION SEQUENCE ELEMENT IS911B-RELATED"/>
    <property type="match status" value="1"/>
</dbReference>
<dbReference type="InterPro" id="IPR012337">
    <property type="entry name" value="RNaseH-like_sf"/>
</dbReference>
<evidence type="ECO:0000259" key="2">
    <source>
        <dbReference type="PROSITE" id="PS50994"/>
    </source>
</evidence>
<sequence>MLIATSNSRVLRRPLETAQYASADYRKLMQSAGLRASMSRKGDCYDNAQMQSFFHTLKTALVHHRQYQTCAEAQRDIFAFIEGFYNRTCRHSASRFYQKIISPTPYGREFDQIRSAAPRPSLAPAPPIASRVARGSFTPRRSQIRT</sequence>
<gene>
    <name evidence="3" type="ORF">FXV83_41395</name>
</gene>
<evidence type="ECO:0000313" key="3">
    <source>
        <dbReference type="EMBL" id="TYO60867.1"/>
    </source>
</evidence>
<feature type="domain" description="Integrase catalytic" evidence="2">
    <location>
        <begin position="1"/>
        <end position="113"/>
    </location>
</feature>
<dbReference type="PANTHER" id="PTHR46889">
    <property type="entry name" value="TRANSPOSASE INSF FOR INSERTION SEQUENCE IS3B-RELATED"/>
    <property type="match status" value="1"/>
</dbReference>
<dbReference type="PROSITE" id="PS50994">
    <property type="entry name" value="INTEGRASE"/>
    <property type="match status" value="1"/>
</dbReference>
<dbReference type="InterPro" id="IPR001584">
    <property type="entry name" value="Integrase_cat-core"/>
</dbReference>
<reference evidence="3 4" key="1">
    <citation type="submission" date="2019-08" db="EMBL/GenBank/DDBJ databases">
        <title>Bradyrhizobium hipponensis sp. nov., a rhizobium isolated from a Lupinus angustifolius root nodule in Tunisia.</title>
        <authorList>
            <person name="Off K."/>
            <person name="Rejili M."/>
            <person name="Mars M."/>
            <person name="Brachmann A."/>
            <person name="Marin M."/>
        </authorList>
    </citation>
    <scope>NUCLEOTIDE SEQUENCE [LARGE SCALE GENOMIC DNA]</scope>
    <source>
        <strain evidence="4">aSej3</strain>
    </source>
</reference>
<evidence type="ECO:0000313" key="4">
    <source>
        <dbReference type="Proteomes" id="UP000324797"/>
    </source>
</evidence>
<dbReference type="InterPro" id="IPR050900">
    <property type="entry name" value="Transposase_IS3/IS150/IS904"/>
</dbReference>
<evidence type="ECO:0000256" key="1">
    <source>
        <dbReference type="SAM" id="MobiDB-lite"/>
    </source>
</evidence>
<dbReference type="InterPro" id="IPR036397">
    <property type="entry name" value="RNaseH_sf"/>
</dbReference>
<dbReference type="Proteomes" id="UP000324797">
    <property type="component" value="Unassembled WGS sequence"/>
</dbReference>
<dbReference type="GO" id="GO:0003676">
    <property type="term" value="F:nucleic acid binding"/>
    <property type="evidence" value="ECO:0007669"/>
    <property type="project" value="InterPro"/>
</dbReference>
<organism evidence="3 4">
    <name type="scientific">Bradyrhizobium hipponense</name>
    <dbReference type="NCBI Taxonomy" id="2605638"/>
    <lineage>
        <taxon>Bacteria</taxon>
        <taxon>Pseudomonadati</taxon>
        <taxon>Pseudomonadota</taxon>
        <taxon>Alphaproteobacteria</taxon>
        <taxon>Hyphomicrobiales</taxon>
        <taxon>Nitrobacteraceae</taxon>
        <taxon>Bradyrhizobium</taxon>
    </lineage>
</organism>
<name>A0A5S4YBI5_9BRAD</name>
<feature type="region of interest" description="Disordered" evidence="1">
    <location>
        <begin position="118"/>
        <end position="146"/>
    </location>
</feature>